<dbReference type="RefSeq" id="WP_229090959.1">
    <property type="nucleotide sequence ID" value="NZ_JADNJZ010000058.1"/>
</dbReference>
<accession>A0AAW6I1R8</accession>
<proteinExistence type="predicted"/>
<dbReference type="Pfam" id="PF14900">
    <property type="entry name" value="DUF4493"/>
    <property type="match status" value="1"/>
</dbReference>
<dbReference type="Proteomes" id="UP001213646">
    <property type="component" value="Unassembled WGS sequence"/>
</dbReference>
<evidence type="ECO:0000313" key="3">
    <source>
        <dbReference type="Proteomes" id="UP001213646"/>
    </source>
</evidence>
<dbReference type="InterPro" id="IPR025112">
    <property type="entry name" value="PCMD"/>
</dbReference>
<name>A0AAW6I1R8_9BACT</name>
<protein>
    <submittedName>
        <fullName evidence="2">DUF4493 domain-containing protein</fullName>
    </submittedName>
</protein>
<evidence type="ECO:0000313" key="2">
    <source>
        <dbReference type="EMBL" id="MDC7149157.1"/>
    </source>
</evidence>
<dbReference type="Pfam" id="PF13201">
    <property type="entry name" value="PCMD"/>
    <property type="match status" value="1"/>
</dbReference>
<dbReference type="AlphaFoldDB" id="A0AAW6I1R8"/>
<evidence type="ECO:0000259" key="1">
    <source>
        <dbReference type="Pfam" id="PF13201"/>
    </source>
</evidence>
<dbReference type="Gene3D" id="2.60.120.890">
    <property type="entry name" value="BT2081, beta-jelly-roll domain"/>
    <property type="match status" value="1"/>
</dbReference>
<comment type="caution">
    <text evidence="2">The sequence shown here is derived from an EMBL/GenBank/DDBJ whole genome shotgun (WGS) entry which is preliminary data.</text>
</comment>
<organism evidence="2 3">
    <name type="scientific">Parabacteroides johnsonii</name>
    <dbReference type="NCBI Taxonomy" id="387661"/>
    <lineage>
        <taxon>Bacteria</taxon>
        <taxon>Pseudomonadati</taxon>
        <taxon>Bacteroidota</taxon>
        <taxon>Bacteroidia</taxon>
        <taxon>Bacteroidales</taxon>
        <taxon>Tannerellaceae</taxon>
        <taxon>Parabacteroides</taxon>
    </lineage>
</organism>
<dbReference type="EMBL" id="JAQPYX010000061">
    <property type="protein sequence ID" value="MDC7149157.1"/>
    <property type="molecule type" value="Genomic_DNA"/>
</dbReference>
<gene>
    <name evidence="2" type="ORF">PQG89_06900</name>
</gene>
<dbReference type="InterPro" id="IPR027840">
    <property type="entry name" value="DUF4493"/>
</dbReference>
<dbReference type="InterPro" id="IPR038653">
    <property type="entry name" value="Put_CMD_sf"/>
</dbReference>
<reference evidence="2" key="1">
    <citation type="submission" date="2023-01" db="EMBL/GenBank/DDBJ databases">
        <title>Exploring GABA producing Bacteroides strains toward improving mental health.</title>
        <authorList>
            <person name="Yousuf B."/>
            <person name="Bouhlel N.E."/>
            <person name="Mottawea W."/>
            <person name="Hammami R."/>
        </authorList>
    </citation>
    <scope>NUCLEOTIDE SEQUENCE</scope>
    <source>
        <strain evidence="2">UO.H1047</strain>
    </source>
</reference>
<sequence length="883" mass="97708">MIEYGLGKIMALWICVLGVLICASSCDSDRVLADGIGKLRLSLSADTTSLNKGINNSTKAAVSDEFEKFLTTADYKIRIVQQSDTVQSYDRFDEMPSEIELKEGAYTLIASKGDNLPSAFENPYFEGSTDFTVKAGMSTPIDVICTLGNARITVDYTEDFKEAYSDYTVLLSSAFTSGSLEIKKDETRPAYMQVAKEGSELGIAIRLKKITEDKEKTYKIPTPLSIERRQNIRLIFKTDGEALDGIGLEIILDDEMTNVTLNEGIPDFMWKPFEKPTLSPDDFTNGESFTIKVGKFEKSPTVGFAMPAGIASLCVKQWREDKENEEITYDLATDEGVTAALGKNFKWSVNGKANTNVKGERKTGQLFLKDAINSLEAPIEEDQTYTYHYEFSGVDATGKAHTTNVLGVTVVVQPAGQPIITFDGFPEATIIEGDDMSKEQLATFDAEGLIDATKTTLTINDGTEDKVYHIMTNASALSNDWGISVESNSTANAIVKFPKDFSSRLEAPQEGSRTYTYTLHLEDKNGRNYQMEKTLIVKAPVFELAPSDNGGDVFARRAILRAVMSVGHKERLSFQYKKANATNWENVTNQLKQTDNVHFVDTLKGLQALSDYDIRVVYKGVKYRMSDPIRLSTEDEQSLSNGDFEGDWSSKTISGLINGANIFVSRVTLTSNEPVGWSSVNAKTFSNKSNISSTYNTVPSTMKVDGKTGFGVRLRTVGWDNSAGNTATICYHASAGKLFLGSYSFDHSNNSEMYNYGLPFTARPSSVRAQYKYTPYSGDSFKAWAIILNKENGIETELGRGQLIKGDALSNWTELTFPIIYTNLTKKATHMYIVFSSSANCSENESTESDKLKELLDKGTEVDGYTHHEGSNLYIDEVELIYE</sequence>
<feature type="domain" description="Putative carbohydrate metabolism" evidence="1">
    <location>
        <begin position="672"/>
        <end position="775"/>
    </location>
</feature>